<gene>
    <name evidence="1" type="ORF">ASPBRDRAFT_364443</name>
</gene>
<reference evidence="2" key="1">
    <citation type="journal article" date="2017" name="Genome Biol.">
        <title>Comparative genomics reveals high biological diversity and specific adaptations in the industrially and medically important fungal genus Aspergillus.</title>
        <authorList>
            <person name="de Vries R.P."/>
            <person name="Riley R."/>
            <person name="Wiebenga A."/>
            <person name="Aguilar-Osorio G."/>
            <person name="Amillis S."/>
            <person name="Uchima C.A."/>
            <person name="Anderluh G."/>
            <person name="Asadollahi M."/>
            <person name="Askin M."/>
            <person name="Barry K."/>
            <person name="Battaglia E."/>
            <person name="Bayram O."/>
            <person name="Benocci T."/>
            <person name="Braus-Stromeyer S.A."/>
            <person name="Caldana C."/>
            <person name="Canovas D."/>
            <person name="Cerqueira G.C."/>
            <person name="Chen F."/>
            <person name="Chen W."/>
            <person name="Choi C."/>
            <person name="Clum A."/>
            <person name="Dos Santos R.A."/>
            <person name="Damasio A.R."/>
            <person name="Diallinas G."/>
            <person name="Emri T."/>
            <person name="Fekete E."/>
            <person name="Flipphi M."/>
            <person name="Freyberg S."/>
            <person name="Gallo A."/>
            <person name="Gournas C."/>
            <person name="Habgood R."/>
            <person name="Hainaut M."/>
            <person name="Harispe M.L."/>
            <person name="Henrissat B."/>
            <person name="Hilden K.S."/>
            <person name="Hope R."/>
            <person name="Hossain A."/>
            <person name="Karabika E."/>
            <person name="Karaffa L."/>
            <person name="Karanyi Z."/>
            <person name="Krasevec N."/>
            <person name="Kuo A."/>
            <person name="Kusch H."/>
            <person name="LaButti K."/>
            <person name="Lagendijk E.L."/>
            <person name="Lapidus A."/>
            <person name="Levasseur A."/>
            <person name="Lindquist E."/>
            <person name="Lipzen A."/>
            <person name="Logrieco A.F."/>
            <person name="MacCabe A."/>
            <person name="Maekelae M.R."/>
            <person name="Malavazi I."/>
            <person name="Melin P."/>
            <person name="Meyer V."/>
            <person name="Mielnichuk N."/>
            <person name="Miskei M."/>
            <person name="Molnar A.P."/>
            <person name="Mule G."/>
            <person name="Ngan C.Y."/>
            <person name="Orejas M."/>
            <person name="Orosz E."/>
            <person name="Ouedraogo J.P."/>
            <person name="Overkamp K.M."/>
            <person name="Park H.-S."/>
            <person name="Perrone G."/>
            <person name="Piumi F."/>
            <person name="Punt P.J."/>
            <person name="Ram A.F."/>
            <person name="Ramon A."/>
            <person name="Rauscher S."/>
            <person name="Record E."/>
            <person name="Riano-Pachon D.M."/>
            <person name="Robert V."/>
            <person name="Roehrig J."/>
            <person name="Ruller R."/>
            <person name="Salamov A."/>
            <person name="Salih N.S."/>
            <person name="Samson R.A."/>
            <person name="Sandor E."/>
            <person name="Sanguinetti M."/>
            <person name="Schuetze T."/>
            <person name="Sepcic K."/>
            <person name="Shelest E."/>
            <person name="Sherlock G."/>
            <person name="Sophianopoulou V."/>
            <person name="Squina F.M."/>
            <person name="Sun H."/>
            <person name="Susca A."/>
            <person name="Todd R.B."/>
            <person name="Tsang A."/>
            <person name="Unkles S.E."/>
            <person name="van de Wiele N."/>
            <person name="van Rossen-Uffink D."/>
            <person name="Oliveira J.V."/>
            <person name="Vesth T.C."/>
            <person name="Visser J."/>
            <person name="Yu J.-H."/>
            <person name="Zhou M."/>
            <person name="Andersen M.R."/>
            <person name="Archer D.B."/>
            <person name="Baker S.E."/>
            <person name="Benoit I."/>
            <person name="Brakhage A.A."/>
            <person name="Braus G.H."/>
            <person name="Fischer R."/>
            <person name="Frisvad J.C."/>
            <person name="Goldman G.H."/>
            <person name="Houbraken J."/>
            <person name="Oakley B."/>
            <person name="Pocsi I."/>
            <person name="Scazzocchio C."/>
            <person name="Seiboth B."/>
            <person name="vanKuyk P.A."/>
            <person name="Wortman J."/>
            <person name="Dyer P.S."/>
            <person name="Grigoriev I.V."/>
        </authorList>
    </citation>
    <scope>NUCLEOTIDE SEQUENCE [LARGE SCALE GENOMIC DNA]</scope>
    <source>
        <strain evidence="2">CBS 101740 / IMI 381727 / IBT 21946</strain>
    </source>
</reference>
<dbReference type="GeneID" id="93575991"/>
<dbReference type="EMBL" id="KV878697">
    <property type="protein sequence ID" value="OJJ66723.1"/>
    <property type="molecule type" value="Genomic_DNA"/>
</dbReference>
<proteinExistence type="predicted"/>
<dbReference type="Proteomes" id="UP000184499">
    <property type="component" value="Unassembled WGS sequence"/>
</dbReference>
<evidence type="ECO:0000313" key="2">
    <source>
        <dbReference type="Proteomes" id="UP000184499"/>
    </source>
</evidence>
<dbReference type="VEuPathDB" id="FungiDB:ASPBRDRAFT_364443"/>
<organism evidence="1 2">
    <name type="scientific">Aspergillus brasiliensis (strain CBS 101740 / IMI 381727 / IBT 21946)</name>
    <dbReference type="NCBI Taxonomy" id="767769"/>
    <lineage>
        <taxon>Eukaryota</taxon>
        <taxon>Fungi</taxon>
        <taxon>Dikarya</taxon>
        <taxon>Ascomycota</taxon>
        <taxon>Pezizomycotina</taxon>
        <taxon>Eurotiomycetes</taxon>
        <taxon>Eurotiomycetidae</taxon>
        <taxon>Eurotiales</taxon>
        <taxon>Aspergillaceae</taxon>
        <taxon>Aspergillus</taxon>
        <taxon>Aspergillus subgen. Circumdati</taxon>
    </lineage>
</organism>
<protein>
    <submittedName>
        <fullName evidence="1">Uncharacterized protein</fullName>
    </submittedName>
</protein>
<name>A0A1L9U569_ASPBC</name>
<accession>A0A1L9U569</accession>
<sequence length="171" mass="19664">MWYKREIAAHHESRYPYLRPKADSTNWNPRPRKSPSDSITRLRKEIPIFWPPDGVEMQCHKIHTYHRERVIDSIIFFIGNLALDTQCWQGAKRSCAASGHTVRSQCFDRGSFFLSGWRLTFKPVPTDQVPAAVVQIVKGLCSIPPARLTTITGWLGVPTRSYIMIRTHKCA</sequence>
<dbReference type="AlphaFoldDB" id="A0A1L9U569"/>
<evidence type="ECO:0000313" key="1">
    <source>
        <dbReference type="EMBL" id="OJJ66723.1"/>
    </source>
</evidence>
<keyword evidence="2" id="KW-1185">Reference proteome</keyword>
<dbReference type="RefSeq" id="XP_067473973.1">
    <property type="nucleotide sequence ID" value="XM_067623503.1"/>
</dbReference>